<dbReference type="Proteomes" id="UP001150062">
    <property type="component" value="Unassembled WGS sequence"/>
</dbReference>
<feature type="repeat" description="RCC1" evidence="1">
    <location>
        <begin position="271"/>
        <end position="318"/>
    </location>
</feature>
<sequence>MFFPHYYLGDKMFKFLSPEYQTLPMVTPLTSCPDILTGIAISQVGHILVHINTKEFALINQNGYHKKKLPEDEEIEKITSGNFTYLIRTKSGNIYSMGINNTHEQLPFPSSVIKNCSFTPKLVSFFSEKNIKIKSVIQQTQGNYFLTTTGLLYRNGAYTNSLGRNSKCGLPFLVYKDINRIFGGAFSKGFFFTITKNYSDYSKTNDLLKLDGNGELFGCGWNDLGQLGYKTLLKEDYFKDSKTRRINNFFDDQIQDIVSHEDHTLLLSYEGKLYSTGSKEVNGLGFQSYAFKLIPKLKNKVIIQISGGYRHSLVLTSTYQIYAWGFKPPYRPINDQNIDWSIPTQIIVPNLHSNLGNQIGISSSYFSSFIFQIYSHPLLQDFKQLYQSQDNCNVTLPHKIKSHQLLLELRTGSKIEKILQVLEKFSKNEILAFLNWVYSDHVSSEFSEIIKTLFEHFKLEFPPKNTLEADLLNLYNNNKSKKFTIICRQDDEDSDDLENENDKKNKYFKIPVHKLILIARSELFQGLFLYQPDLEQIQDYSGKSVETLQYLIKYLYTETLDIPVDHENIHTIIDELDDSVEYYQLNRFSKLPVLIANLKKKMEENEKKNDKFKEKENDIEKEIEKEIQVEKEEKKK</sequence>
<dbReference type="PANTHER" id="PTHR45982">
    <property type="entry name" value="REGULATOR OF CHROMOSOME CONDENSATION"/>
    <property type="match status" value="1"/>
</dbReference>
<proteinExistence type="predicted"/>
<evidence type="ECO:0000313" key="5">
    <source>
        <dbReference type="Proteomes" id="UP001150062"/>
    </source>
</evidence>
<comment type="caution">
    <text evidence="4">The sequence shown here is derived from an EMBL/GenBank/DDBJ whole genome shotgun (WGS) entry which is preliminary data.</text>
</comment>
<dbReference type="PROSITE" id="PS00626">
    <property type="entry name" value="RCC1_2"/>
    <property type="match status" value="1"/>
</dbReference>
<gene>
    <name evidence="4" type="ORF">M0813_14592</name>
</gene>
<dbReference type="SUPFAM" id="SSF54695">
    <property type="entry name" value="POZ domain"/>
    <property type="match status" value="1"/>
</dbReference>
<dbReference type="InterPro" id="IPR011333">
    <property type="entry name" value="SKP1/BTB/POZ_sf"/>
</dbReference>
<name>A0ABQ8Z5S8_9EUKA</name>
<dbReference type="PROSITE" id="PS50097">
    <property type="entry name" value="BTB"/>
    <property type="match status" value="1"/>
</dbReference>
<evidence type="ECO:0000256" key="1">
    <source>
        <dbReference type="PROSITE-ProRule" id="PRU00235"/>
    </source>
</evidence>
<dbReference type="CDD" id="cd18186">
    <property type="entry name" value="BTB_POZ_ZBTB_KLHL-like"/>
    <property type="match status" value="1"/>
</dbReference>
<dbReference type="InterPro" id="IPR000408">
    <property type="entry name" value="Reg_chr_condens"/>
</dbReference>
<protein>
    <submittedName>
        <fullName evidence="4">Btk-binding protein-related</fullName>
    </submittedName>
</protein>
<dbReference type="Gene3D" id="2.130.10.30">
    <property type="entry name" value="Regulator of chromosome condensation 1/beta-lactamase-inhibitor protein II"/>
    <property type="match status" value="2"/>
</dbReference>
<dbReference type="Pfam" id="PF00415">
    <property type="entry name" value="RCC1"/>
    <property type="match status" value="1"/>
</dbReference>
<evidence type="ECO:0000313" key="4">
    <source>
        <dbReference type="EMBL" id="KAJ6252044.1"/>
    </source>
</evidence>
<dbReference type="SUPFAM" id="SSF50985">
    <property type="entry name" value="RCC1/BLIP-II"/>
    <property type="match status" value="1"/>
</dbReference>
<dbReference type="InterPro" id="IPR051553">
    <property type="entry name" value="Ran_GTPase-activating"/>
</dbReference>
<feature type="domain" description="BTB" evidence="3">
    <location>
        <begin position="510"/>
        <end position="564"/>
    </location>
</feature>
<dbReference type="InterPro" id="IPR009091">
    <property type="entry name" value="RCC1/BLIP-II"/>
</dbReference>
<accession>A0ABQ8Z5S8</accession>
<organism evidence="4 5">
    <name type="scientific">Anaeramoeba flamelloides</name>
    <dbReference type="NCBI Taxonomy" id="1746091"/>
    <lineage>
        <taxon>Eukaryota</taxon>
        <taxon>Metamonada</taxon>
        <taxon>Anaeramoebidae</taxon>
        <taxon>Anaeramoeba</taxon>
    </lineage>
</organism>
<dbReference type="Gene3D" id="3.30.710.10">
    <property type="entry name" value="Potassium Channel Kv1.1, Chain A"/>
    <property type="match status" value="1"/>
</dbReference>
<evidence type="ECO:0000256" key="2">
    <source>
        <dbReference type="SAM" id="Coils"/>
    </source>
</evidence>
<dbReference type="PANTHER" id="PTHR45982:SF1">
    <property type="entry name" value="REGULATOR OF CHROMOSOME CONDENSATION"/>
    <property type="match status" value="1"/>
</dbReference>
<reference evidence="4" key="1">
    <citation type="submission" date="2022-08" db="EMBL/GenBank/DDBJ databases">
        <title>Novel sulfate-reducing endosymbionts in the free-living metamonad Anaeramoeba.</title>
        <authorList>
            <person name="Jerlstrom-Hultqvist J."/>
            <person name="Cepicka I."/>
            <person name="Gallot-Lavallee L."/>
            <person name="Salas-Leiva D."/>
            <person name="Curtis B.A."/>
            <person name="Zahonova K."/>
            <person name="Pipaliya S."/>
            <person name="Dacks J."/>
            <person name="Roger A.J."/>
        </authorList>
    </citation>
    <scope>NUCLEOTIDE SEQUENCE</scope>
    <source>
        <strain evidence="4">Schooner1</strain>
    </source>
</reference>
<feature type="coiled-coil region" evidence="2">
    <location>
        <begin position="595"/>
        <end position="633"/>
    </location>
</feature>
<keyword evidence="5" id="KW-1185">Reference proteome</keyword>
<feature type="repeat" description="RCC1" evidence="1">
    <location>
        <begin position="214"/>
        <end position="270"/>
    </location>
</feature>
<dbReference type="EMBL" id="JAOAOG010000050">
    <property type="protein sequence ID" value="KAJ6252044.1"/>
    <property type="molecule type" value="Genomic_DNA"/>
</dbReference>
<keyword evidence="2" id="KW-0175">Coiled coil</keyword>
<dbReference type="PROSITE" id="PS50012">
    <property type="entry name" value="RCC1_3"/>
    <property type="match status" value="2"/>
</dbReference>
<evidence type="ECO:0000259" key="3">
    <source>
        <dbReference type="PROSITE" id="PS50097"/>
    </source>
</evidence>
<dbReference type="InterPro" id="IPR000210">
    <property type="entry name" value="BTB/POZ_dom"/>
</dbReference>
<dbReference type="Pfam" id="PF00651">
    <property type="entry name" value="BTB"/>
    <property type="match status" value="1"/>
</dbReference>